<dbReference type="RefSeq" id="WP_014063022.1">
    <property type="nucleotide sequence ID" value="NC_015958.1"/>
</dbReference>
<accession>G2MT73</accession>
<sequence>MSKKGLLLCVCQGTCPSFQQMDTFEVLNTLRREGIFEWVGLHPQLCADDGDRYLRELLRGAQIDELYVAACDPTMQKKMYRDAFDDVGFSRDKHIGIEIRNMNTQQVIEEIKKAVAQREQSQNK</sequence>
<reference evidence="1 2" key="1">
    <citation type="submission" date="2011-08" db="EMBL/GenBank/DDBJ databases">
        <title>Complete sequence of Thermoanaerobacter wiegelii Rt8.B1.</title>
        <authorList>
            <consortium name="US DOE Joint Genome Institute"/>
            <person name="Lucas S."/>
            <person name="Han J."/>
            <person name="Lapidus A."/>
            <person name="Cheng J.-F."/>
            <person name="Goodwin L."/>
            <person name="Pitluck S."/>
            <person name="Peters L."/>
            <person name="Mikhailova N."/>
            <person name="Zeytun A."/>
            <person name="Daligault H."/>
            <person name="Detter J.C."/>
            <person name="Han C."/>
            <person name="Tapia R."/>
            <person name="Land M."/>
            <person name="Hauser L."/>
            <person name="Kyrpides N."/>
            <person name="Ivanova N."/>
            <person name="Pagani I."/>
            <person name="Hemme C."/>
            <person name="Woyke T."/>
        </authorList>
    </citation>
    <scope>NUCLEOTIDE SEQUENCE [LARGE SCALE GENOMIC DNA]</scope>
    <source>
        <strain evidence="1 2">Rt8.B1</strain>
    </source>
</reference>
<evidence type="ECO:0000313" key="1">
    <source>
        <dbReference type="EMBL" id="AEM78965.1"/>
    </source>
</evidence>
<dbReference type="STRING" id="697303.Thewi_1554"/>
<dbReference type="AlphaFoldDB" id="G2MT73"/>
<dbReference type="HOGENOM" id="CLU_1969489_0_0_9"/>
<gene>
    <name evidence="1" type="ORF">Thewi_1554</name>
</gene>
<dbReference type="EMBL" id="CP002991">
    <property type="protein sequence ID" value="AEM78965.1"/>
    <property type="molecule type" value="Genomic_DNA"/>
</dbReference>
<proteinExistence type="predicted"/>
<dbReference type="eggNOG" id="COG1148">
    <property type="taxonomic scope" value="Bacteria"/>
</dbReference>
<dbReference type="KEGG" id="twi:Thewi_1554"/>
<keyword evidence="2" id="KW-1185">Reference proteome</keyword>
<name>G2MT73_9THEO</name>
<protein>
    <submittedName>
        <fullName evidence="1">Heterodisulfide reductase subunit A-like protein</fullName>
    </submittedName>
</protein>
<organism evidence="1 2">
    <name type="scientific">Thermoanaerobacter wiegelii Rt8.B1</name>
    <dbReference type="NCBI Taxonomy" id="697303"/>
    <lineage>
        <taxon>Bacteria</taxon>
        <taxon>Bacillati</taxon>
        <taxon>Bacillota</taxon>
        <taxon>Clostridia</taxon>
        <taxon>Thermoanaerobacterales</taxon>
        <taxon>Thermoanaerobacteraceae</taxon>
        <taxon>Thermoanaerobacter</taxon>
    </lineage>
</organism>
<evidence type="ECO:0000313" key="2">
    <source>
        <dbReference type="Proteomes" id="UP000008276"/>
    </source>
</evidence>
<dbReference type="Proteomes" id="UP000008276">
    <property type="component" value="Chromosome"/>
</dbReference>